<sequence length="175" mass="20428">MHESLKSIGRHMFDFSKHLIEVEWLATVPCYERDRLAITAVRFAHAGEILIKSCIAKEHPLLIFSKLPKPQHAEGDLLDLPALFEQGRTHNYSQLPNVLWAATGFELERRDVYDDFGKLRNAIQHFGIPDYSFDEYMDSVDDYYVHVLRPLAREFWNDSFSLPTRKTTDLDYVPE</sequence>
<dbReference type="EMBL" id="CP041186">
    <property type="protein sequence ID" value="QDG54139.1"/>
    <property type="molecule type" value="Genomic_DNA"/>
</dbReference>
<name>A0A4Y6Q121_PERCE</name>
<dbReference type="OrthoDB" id="8479870at2"/>
<keyword evidence="2" id="KW-1185">Reference proteome</keyword>
<dbReference type="RefSeq" id="WP_141200584.1">
    <property type="nucleotide sequence ID" value="NZ_CP041186.1"/>
</dbReference>
<gene>
    <name evidence="1" type="ORF">FIV42_26370</name>
</gene>
<accession>A0A4Y6Q121</accession>
<organism evidence="1 2">
    <name type="scientific">Persicimonas caeni</name>
    <dbReference type="NCBI Taxonomy" id="2292766"/>
    <lineage>
        <taxon>Bacteria</taxon>
        <taxon>Deltaproteobacteria</taxon>
        <taxon>Bradymonadales</taxon>
        <taxon>Bradymonadaceae</taxon>
        <taxon>Persicimonas</taxon>
    </lineage>
</organism>
<dbReference type="Proteomes" id="UP000315995">
    <property type="component" value="Chromosome"/>
</dbReference>
<evidence type="ECO:0000313" key="1">
    <source>
        <dbReference type="EMBL" id="QDG54139.1"/>
    </source>
</evidence>
<accession>A0A5B8YC13</accession>
<evidence type="ECO:0000313" key="2">
    <source>
        <dbReference type="Proteomes" id="UP000315995"/>
    </source>
</evidence>
<reference evidence="1 2" key="1">
    <citation type="submission" date="2019-06" db="EMBL/GenBank/DDBJ databases">
        <title>Persicimonas caeni gen. nov., sp. nov., a predatory bacterium isolated from solar saltern.</title>
        <authorList>
            <person name="Wang S."/>
        </authorList>
    </citation>
    <scope>NUCLEOTIDE SEQUENCE [LARGE SCALE GENOMIC DNA]</scope>
    <source>
        <strain evidence="1 2">YN101</strain>
    </source>
</reference>
<proteinExistence type="predicted"/>
<dbReference type="AlphaFoldDB" id="A0A4Y6Q121"/>
<protein>
    <submittedName>
        <fullName evidence="1">Uncharacterized protein</fullName>
    </submittedName>
</protein>